<proteinExistence type="predicted"/>
<evidence type="ECO:0000313" key="1">
    <source>
        <dbReference type="EMBL" id="KAJ1156007.1"/>
    </source>
</evidence>
<reference evidence="1" key="1">
    <citation type="journal article" date="2022" name="bioRxiv">
        <title>Sequencing and chromosome-scale assembly of the giantPleurodeles waltlgenome.</title>
        <authorList>
            <person name="Brown T."/>
            <person name="Elewa A."/>
            <person name="Iarovenko S."/>
            <person name="Subramanian E."/>
            <person name="Araus A.J."/>
            <person name="Petzold A."/>
            <person name="Susuki M."/>
            <person name="Suzuki K.-i.T."/>
            <person name="Hayashi T."/>
            <person name="Toyoda A."/>
            <person name="Oliveira C."/>
            <person name="Osipova E."/>
            <person name="Leigh N.D."/>
            <person name="Simon A."/>
            <person name="Yun M.H."/>
        </authorList>
    </citation>
    <scope>NUCLEOTIDE SEQUENCE</scope>
    <source>
        <strain evidence="1">20211129_DDA</strain>
        <tissue evidence="1">Liver</tissue>
    </source>
</reference>
<protein>
    <submittedName>
        <fullName evidence="1">Uncharacterized protein</fullName>
    </submittedName>
</protein>
<accession>A0AAV7RWB8</accession>
<gene>
    <name evidence="1" type="ORF">NDU88_008732</name>
</gene>
<evidence type="ECO:0000313" key="2">
    <source>
        <dbReference type="Proteomes" id="UP001066276"/>
    </source>
</evidence>
<sequence>MGVRRALLQETLEAEEVLRVAERRYPRHLETQPKLQEAQELVVAKIEKLWCFDYCNYMIQVHDERDRAGSHLAWLANSAKKRSAIVEPAADDSRRLYRQDDINKEFHNYHTQLYSRVVVFSAGSLAELLPSLRLQTLAQVDAEALGVGITPQEVRAAIKDTYRNKTPETDGLTICRILVDTDP</sequence>
<keyword evidence="2" id="KW-1185">Reference proteome</keyword>
<comment type="caution">
    <text evidence="1">The sequence shown here is derived from an EMBL/GenBank/DDBJ whole genome shotgun (WGS) entry which is preliminary data.</text>
</comment>
<name>A0AAV7RWB8_PLEWA</name>
<organism evidence="1 2">
    <name type="scientific">Pleurodeles waltl</name>
    <name type="common">Iberian ribbed newt</name>
    <dbReference type="NCBI Taxonomy" id="8319"/>
    <lineage>
        <taxon>Eukaryota</taxon>
        <taxon>Metazoa</taxon>
        <taxon>Chordata</taxon>
        <taxon>Craniata</taxon>
        <taxon>Vertebrata</taxon>
        <taxon>Euteleostomi</taxon>
        <taxon>Amphibia</taxon>
        <taxon>Batrachia</taxon>
        <taxon>Caudata</taxon>
        <taxon>Salamandroidea</taxon>
        <taxon>Salamandridae</taxon>
        <taxon>Pleurodelinae</taxon>
        <taxon>Pleurodeles</taxon>
    </lineage>
</organism>
<dbReference type="AlphaFoldDB" id="A0AAV7RWB8"/>
<dbReference type="EMBL" id="JANPWB010000009">
    <property type="protein sequence ID" value="KAJ1156007.1"/>
    <property type="molecule type" value="Genomic_DNA"/>
</dbReference>
<dbReference type="Proteomes" id="UP001066276">
    <property type="component" value="Chromosome 5"/>
</dbReference>